<evidence type="ECO:0000313" key="5">
    <source>
        <dbReference type="Proteomes" id="UP000054988"/>
    </source>
</evidence>
<dbReference type="AlphaFoldDB" id="A0A0W0F3W5"/>
<dbReference type="Pfam" id="PF16884">
    <property type="entry name" value="ADH_N_2"/>
    <property type="match status" value="1"/>
</dbReference>
<evidence type="ECO:0000256" key="1">
    <source>
        <dbReference type="ARBA" id="ARBA00023002"/>
    </source>
</evidence>
<dbReference type="InterPro" id="IPR045010">
    <property type="entry name" value="MDR_fam"/>
</dbReference>
<protein>
    <recommendedName>
        <fullName evidence="6">Enoyl reductase (ER) domain-containing protein</fullName>
    </recommendedName>
</protein>
<reference evidence="4 5" key="1">
    <citation type="submission" date="2015-12" db="EMBL/GenBank/DDBJ databases">
        <title>Draft genome sequence of Moniliophthora roreri, the causal agent of frosty pod rot of cacao.</title>
        <authorList>
            <person name="Aime M.C."/>
            <person name="Diaz-Valderrama J.R."/>
            <person name="Kijpornyongpan T."/>
            <person name="Phillips-Mora W."/>
        </authorList>
    </citation>
    <scope>NUCLEOTIDE SEQUENCE [LARGE SCALE GENOMIC DNA]</scope>
    <source>
        <strain evidence="4 5">MCA 2952</strain>
    </source>
</reference>
<name>A0A0W0F3W5_MONRR</name>
<dbReference type="EMBL" id="LATX01002353">
    <property type="protein sequence ID" value="KTB31013.1"/>
    <property type="molecule type" value="Genomic_DNA"/>
</dbReference>
<dbReference type="Gene3D" id="3.90.180.10">
    <property type="entry name" value="Medium-chain alcohol dehydrogenases, catalytic domain"/>
    <property type="match status" value="1"/>
</dbReference>
<dbReference type="InterPro" id="IPR013149">
    <property type="entry name" value="ADH-like_C"/>
</dbReference>
<dbReference type="Gene3D" id="3.40.50.720">
    <property type="entry name" value="NAD(P)-binding Rossmann-like Domain"/>
    <property type="match status" value="1"/>
</dbReference>
<organism evidence="4 5">
    <name type="scientific">Moniliophthora roreri</name>
    <name type="common">Frosty pod rot fungus</name>
    <name type="synonym">Monilia roreri</name>
    <dbReference type="NCBI Taxonomy" id="221103"/>
    <lineage>
        <taxon>Eukaryota</taxon>
        <taxon>Fungi</taxon>
        <taxon>Dikarya</taxon>
        <taxon>Basidiomycota</taxon>
        <taxon>Agaricomycotina</taxon>
        <taxon>Agaricomycetes</taxon>
        <taxon>Agaricomycetidae</taxon>
        <taxon>Agaricales</taxon>
        <taxon>Marasmiineae</taxon>
        <taxon>Marasmiaceae</taxon>
        <taxon>Moniliophthora</taxon>
    </lineage>
</organism>
<evidence type="ECO:0000259" key="2">
    <source>
        <dbReference type="Pfam" id="PF00107"/>
    </source>
</evidence>
<dbReference type="PANTHER" id="PTHR43205">
    <property type="entry name" value="PROSTAGLANDIN REDUCTASE"/>
    <property type="match status" value="1"/>
</dbReference>
<accession>A0A0W0F3W5</accession>
<sequence>MTPVRNGRLIFNEIAQGMTTVYDDKQTLDIDNVPLNGSILVKTLLLSVDPYMRGKMRNCKIQYYSEPYILGEPIYGLGIGKVLRSEHAEYKPGDYVYGMINFEEYVIPKRIINKVTLRPVIARLSESSWDDGEDGILWVEGVLAGKEGMSYRCMGEVAFVIQLAKLDGMKVITSAGTDDKVKECKEVGADVAFNYKTIDTSEILRQGGPLNVYWDNVGGPTLDTALGATAHHARIIVCGMVSEYNNQDGTHLKNLWAIYGRSLHIHGFLAFDLAPKWDAAFWKEVPPLVASGKLRHREDITKGLENSGEAILEVQKGINFGKKIILVAEE</sequence>
<dbReference type="PANTHER" id="PTHR43205:SF7">
    <property type="entry name" value="PROSTAGLANDIN REDUCTASE 1"/>
    <property type="match status" value="1"/>
</dbReference>
<dbReference type="CDD" id="cd05288">
    <property type="entry name" value="PGDH"/>
    <property type="match status" value="1"/>
</dbReference>
<proteinExistence type="predicted"/>
<evidence type="ECO:0008006" key="6">
    <source>
        <dbReference type="Google" id="ProtNLM"/>
    </source>
</evidence>
<dbReference type="InterPro" id="IPR041694">
    <property type="entry name" value="ADH_N_2"/>
</dbReference>
<feature type="domain" description="Alcohol dehydrogenase-like C-terminal" evidence="2">
    <location>
        <begin position="159"/>
        <end position="270"/>
    </location>
</feature>
<dbReference type="InterPro" id="IPR036291">
    <property type="entry name" value="NAD(P)-bd_dom_sf"/>
</dbReference>
<dbReference type="Proteomes" id="UP000054988">
    <property type="component" value="Unassembled WGS sequence"/>
</dbReference>
<dbReference type="SUPFAM" id="SSF50129">
    <property type="entry name" value="GroES-like"/>
    <property type="match status" value="1"/>
</dbReference>
<dbReference type="Pfam" id="PF00107">
    <property type="entry name" value="ADH_zinc_N"/>
    <property type="match status" value="1"/>
</dbReference>
<feature type="domain" description="Oxidoreductase N-terminal" evidence="3">
    <location>
        <begin position="34"/>
        <end position="108"/>
    </location>
</feature>
<dbReference type="InterPro" id="IPR011032">
    <property type="entry name" value="GroES-like_sf"/>
</dbReference>
<gene>
    <name evidence="4" type="ORF">WG66_16376</name>
</gene>
<evidence type="ECO:0000313" key="4">
    <source>
        <dbReference type="EMBL" id="KTB31013.1"/>
    </source>
</evidence>
<comment type="caution">
    <text evidence="4">The sequence shown here is derived from an EMBL/GenBank/DDBJ whole genome shotgun (WGS) entry which is preliminary data.</text>
</comment>
<dbReference type="GO" id="GO:0016628">
    <property type="term" value="F:oxidoreductase activity, acting on the CH-CH group of donors, NAD or NADP as acceptor"/>
    <property type="evidence" value="ECO:0007669"/>
    <property type="project" value="InterPro"/>
</dbReference>
<keyword evidence="1" id="KW-0560">Oxidoreductase</keyword>
<evidence type="ECO:0000259" key="3">
    <source>
        <dbReference type="Pfam" id="PF16884"/>
    </source>
</evidence>
<dbReference type="SUPFAM" id="SSF51735">
    <property type="entry name" value="NAD(P)-binding Rossmann-fold domains"/>
    <property type="match status" value="1"/>
</dbReference>